<dbReference type="GO" id="GO:0009820">
    <property type="term" value="P:alkaloid metabolic process"/>
    <property type="evidence" value="ECO:0007669"/>
    <property type="project" value="UniProtKB-KW"/>
</dbReference>
<keyword evidence="2" id="KW-0489">Methyltransferase</keyword>
<evidence type="ECO:0000256" key="1">
    <source>
        <dbReference type="ARBA" id="ARBA00008361"/>
    </source>
</evidence>
<dbReference type="Proteomes" id="UP000325577">
    <property type="component" value="Linkage Group LG0"/>
</dbReference>
<accession>A0A5J5BYV9</accession>
<evidence type="ECO:0000313" key="7">
    <source>
        <dbReference type="EMBL" id="KAA8548383.1"/>
    </source>
</evidence>
<dbReference type="FunFam" id="3.40.50.150:FF:000211">
    <property type="entry name" value="Methyltransferase-like protein 13"/>
    <property type="match status" value="1"/>
</dbReference>
<dbReference type="SUPFAM" id="SSF53335">
    <property type="entry name" value="S-adenosyl-L-methionine-dependent methyltransferases"/>
    <property type="match status" value="2"/>
</dbReference>
<evidence type="ECO:0000256" key="2">
    <source>
        <dbReference type="ARBA" id="ARBA00022603"/>
    </source>
</evidence>
<evidence type="ECO:0000259" key="6">
    <source>
        <dbReference type="Pfam" id="PF08241"/>
    </source>
</evidence>
<evidence type="ECO:0000313" key="8">
    <source>
        <dbReference type="Proteomes" id="UP000325577"/>
    </source>
</evidence>
<evidence type="ECO:0000256" key="3">
    <source>
        <dbReference type="ARBA" id="ARBA00022679"/>
    </source>
</evidence>
<dbReference type="InterPro" id="IPR029063">
    <property type="entry name" value="SAM-dependent_MTases_sf"/>
</dbReference>
<feature type="region of interest" description="Disordered" evidence="5">
    <location>
        <begin position="487"/>
        <end position="510"/>
    </location>
</feature>
<protein>
    <recommendedName>
        <fullName evidence="6">Methyltransferase type 11 domain-containing protein</fullName>
    </recommendedName>
</protein>
<evidence type="ECO:0000256" key="5">
    <source>
        <dbReference type="SAM" id="MobiDB-lite"/>
    </source>
</evidence>
<proteinExistence type="inferred from homology"/>
<dbReference type="FunFam" id="3.40.50.150:FF:000256">
    <property type="entry name" value="S-adenosyl-L-methionine-dependent methyltransferase superfamily protein"/>
    <property type="match status" value="1"/>
</dbReference>
<dbReference type="Pfam" id="PF01564">
    <property type="entry name" value="Spermine_synth"/>
    <property type="match status" value="1"/>
</dbReference>
<dbReference type="OrthoDB" id="411785at2759"/>
<organism evidence="7 8">
    <name type="scientific">Nyssa sinensis</name>
    <dbReference type="NCBI Taxonomy" id="561372"/>
    <lineage>
        <taxon>Eukaryota</taxon>
        <taxon>Viridiplantae</taxon>
        <taxon>Streptophyta</taxon>
        <taxon>Embryophyta</taxon>
        <taxon>Tracheophyta</taxon>
        <taxon>Spermatophyta</taxon>
        <taxon>Magnoliopsida</taxon>
        <taxon>eudicotyledons</taxon>
        <taxon>Gunneridae</taxon>
        <taxon>Pentapetalae</taxon>
        <taxon>asterids</taxon>
        <taxon>Cornales</taxon>
        <taxon>Nyssaceae</taxon>
        <taxon>Nyssa</taxon>
    </lineage>
</organism>
<reference evidence="7 8" key="1">
    <citation type="submission" date="2019-09" db="EMBL/GenBank/DDBJ databases">
        <title>A chromosome-level genome assembly of the Chinese tupelo Nyssa sinensis.</title>
        <authorList>
            <person name="Yang X."/>
            <person name="Kang M."/>
            <person name="Yang Y."/>
            <person name="Xiong H."/>
            <person name="Wang M."/>
            <person name="Zhang Z."/>
            <person name="Wang Z."/>
            <person name="Wu H."/>
            <person name="Ma T."/>
            <person name="Liu J."/>
            <person name="Xi Z."/>
        </authorList>
    </citation>
    <scope>NUCLEOTIDE SEQUENCE [LARGE SCALE GENOMIC DNA]</scope>
    <source>
        <strain evidence="7">J267</strain>
        <tissue evidence="7">Leaf</tissue>
    </source>
</reference>
<sequence>MGKKDKQEELLKTLGDFTSKENWDQFFSIRGSDDSFEWYAEWPQLKEPLLSYLSNNEAPPPDGATEDGVPPPPPGEAASMQILIPGCGNSRLSEHLYDAGFRGITNIDFSKVVISDMLRRNVRSRPAMRWRVMDMTNMQFMHETFDAVVDKGGLDALMEPELGSKLGNQYLSEVKRVLKSVGKFICLTLAESHVLGLLFPKFRYGWSMSLHAIPQKPSNKPSLQTFMVIAEKKSSTVLCQISSSFNHSSLDCFGDQARGLHEALDCENKIRTEYSNGSNILYSLEDLQLGAKGNLAELSPGRRVLLTLGEQGGSQFCYRAVLLDAQQQDGPFMYNCGVFLVPKTRAREWLFSSEEGQWLVVDNSKAARLVMVLLDASHNARMDEIPKDLSPLVKQLAPGKDKNGTQIPFMAASDGIKLRKIIHQVTSALTGPIVVDDVVYERVDDDFSRSLPSKDLTFRRLTFQRTESLVQSEALLTREGSLKNVGEIEPKKIRSPSKSKKRGNQRRNDSIVSKIDESSMDLKVDHNHLASSYHTGIVSGFMLISSYLESAASTGRMVKAFVIGLGAGLLPMFLHECLSFLHIEVVELDPVVVDLARDYFGFREDEHLKVHITDGIQFVREIANFETDGNEDNLFHAKLPSSNGSYLVSNVDGKGTDRIDILIVDVDSSDSSSGMTCPAADFVEESFLLTVKNSLSEQGLFIINLVSRSPAIKESVVSRMKVVFSNLFSLQLEEDVNEVLFALNTDICIKEDCFPEASDQLKKLLKLKQPERSQSIIDTTKKIKCLECPTEVIN</sequence>
<dbReference type="PANTHER" id="PTHR12176">
    <property type="entry name" value="SAM-DEPENDENT METHYLTRANSFERASE SUPERFAMILY PROTEIN"/>
    <property type="match status" value="1"/>
</dbReference>
<keyword evidence="4" id="KW-0511">Multifunctional enzyme</keyword>
<dbReference type="CDD" id="cd02440">
    <property type="entry name" value="AdoMet_MTases"/>
    <property type="match status" value="1"/>
</dbReference>
<dbReference type="AlphaFoldDB" id="A0A5J5BYV9"/>
<gene>
    <name evidence="7" type="ORF">F0562_000067</name>
</gene>
<dbReference type="GO" id="GO:0032259">
    <property type="term" value="P:methylation"/>
    <property type="evidence" value="ECO:0007669"/>
    <property type="project" value="UniProtKB-KW"/>
</dbReference>
<dbReference type="EMBL" id="CM018031">
    <property type="protein sequence ID" value="KAA8548383.1"/>
    <property type="molecule type" value="Genomic_DNA"/>
</dbReference>
<dbReference type="InterPro" id="IPR013216">
    <property type="entry name" value="Methyltransf_11"/>
</dbReference>
<comment type="similarity">
    <text evidence="1">Belongs to the methyltransferase superfamily.</text>
</comment>
<feature type="region of interest" description="Disordered" evidence="5">
    <location>
        <begin position="51"/>
        <end position="76"/>
    </location>
</feature>
<keyword evidence="8" id="KW-1185">Reference proteome</keyword>
<dbReference type="GO" id="GO:0008757">
    <property type="term" value="F:S-adenosylmethionine-dependent methyltransferase activity"/>
    <property type="evidence" value="ECO:0007669"/>
    <property type="project" value="InterPro"/>
</dbReference>
<keyword evidence="3" id="KW-0808">Transferase</keyword>
<dbReference type="Gene3D" id="3.40.50.150">
    <property type="entry name" value="Vaccinia Virus protein VP39"/>
    <property type="match status" value="2"/>
</dbReference>
<dbReference type="PANTHER" id="PTHR12176:SF78">
    <property type="entry name" value="EEF1A LYSINE AND N-TERMINAL METHYLTRANSFERASE"/>
    <property type="match status" value="1"/>
</dbReference>
<feature type="compositionally biased region" description="Basic residues" evidence="5">
    <location>
        <begin position="493"/>
        <end position="505"/>
    </location>
</feature>
<dbReference type="InterPro" id="IPR051419">
    <property type="entry name" value="Lys/N-term_MeTrsfase_sf"/>
</dbReference>
<evidence type="ECO:0000256" key="4">
    <source>
        <dbReference type="ARBA" id="ARBA00023268"/>
    </source>
</evidence>
<feature type="domain" description="Methyltransferase type 11" evidence="6">
    <location>
        <begin position="85"/>
        <end position="186"/>
    </location>
</feature>
<dbReference type="Pfam" id="PF08241">
    <property type="entry name" value="Methyltransf_11"/>
    <property type="match status" value="1"/>
</dbReference>
<name>A0A5J5BYV9_9ASTE</name>